<keyword evidence="7" id="KW-0067">ATP-binding</keyword>
<evidence type="ECO:0000256" key="3">
    <source>
        <dbReference type="ARBA" id="ARBA00022553"/>
    </source>
</evidence>
<keyword evidence="5" id="KW-0547">Nucleotide-binding</keyword>
<dbReference type="GO" id="GO:0000160">
    <property type="term" value="P:phosphorelay signal transduction system"/>
    <property type="evidence" value="ECO:0007669"/>
    <property type="project" value="UniProtKB-KW"/>
</dbReference>
<dbReference type="PANTHER" id="PTHR43065:SF10">
    <property type="entry name" value="PEROXIDE STRESS-ACTIVATED HISTIDINE KINASE MAK3"/>
    <property type="match status" value="1"/>
</dbReference>
<comment type="caution">
    <text evidence="10">The sequence shown here is derived from an EMBL/GenBank/DDBJ whole genome shotgun (WGS) entry which is preliminary data.</text>
</comment>
<evidence type="ECO:0000256" key="4">
    <source>
        <dbReference type="ARBA" id="ARBA00022679"/>
    </source>
</evidence>
<evidence type="ECO:0000256" key="6">
    <source>
        <dbReference type="ARBA" id="ARBA00022777"/>
    </source>
</evidence>
<evidence type="ECO:0000256" key="8">
    <source>
        <dbReference type="ARBA" id="ARBA00023012"/>
    </source>
</evidence>
<dbReference type="EMBL" id="JABWSX010000001">
    <property type="protein sequence ID" value="NVL05533.1"/>
    <property type="molecule type" value="Genomic_DNA"/>
</dbReference>
<dbReference type="PROSITE" id="PS50109">
    <property type="entry name" value="HIS_KIN"/>
    <property type="match status" value="1"/>
</dbReference>
<evidence type="ECO:0000313" key="10">
    <source>
        <dbReference type="EMBL" id="NVL05533.1"/>
    </source>
</evidence>
<evidence type="ECO:0000256" key="7">
    <source>
        <dbReference type="ARBA" id="ARBA00022840"/>
    </source>
</evidence>
<dbReference type="InterPro" id="IPR036890">
    <property type="entry name" value="HATPase_C_sf"/>
</dbReference>
<evidence type="ECO:0000256" key="1">
    <source>
        <dbReference type="ARBA" id="ARBA00000085"/>
    </source>
</evidence>
<dbReference type="Gene3D" id="3.30.565.10">
    <property type="entry name" value="Histidine kinase-like ATPase, C-terminal domain"/>
    <property type="match status" value="1"/>
</dbReference>
<dbReference type="InterPro" id="IPR004358">
    <property type="entry name" value="Sig_transdc_His_kin-like_C"/>
</dbReference>
<name>A0A974AEN1_9BRAD</name>
<dbReference type="AlphaFoldDB" id="A0A974AEN1"/>
<gene>
    <name evidence="10" type="ORF">HU230_07345</name>
</gene>
<accession>A0A974AEN1</accession>
<keyword evidence="6" id="KW-0418">Kinase</keyword>
<protein>
    <recommendedName>
        <fullName evidence="2">histidine kinase</fullName>
        <ecNumber evidence="2">2.7.13.3</ecNumber>
    </recommendedName>
</protein>
<dbReference type="Pfam" id="PF02518">
    <property type="entry name" value="HATPase_c"/>
    <property type="match status" value="1"/>
</dbReference>
<reference evidence="10" key="1">
    <citation type="submission" date="2020-06" db="EMBL/GenBank/DDBJ databases">
        <title>Whole Genome Sequence of Bradyrhizobium sp. Strain 66S1MB.</title>
        <authorList>
            <person name="Bromfield E."/>
            <person name="Cloutier S."/>
        </authorList>
    </citation>
    <scope>NUCLEOTIDE SEQUENCE</scope>
    <source>
        <strain evidence="10">66S1MB</strain>
    </source>
</reference>
<dbReference type="GO" id="GO:0004673">
    <property type="term" value="F:protein histidine kinase activity"/>
    <property type="evidence" value="ECO:0007669"/>
    <property type="project" value="UniProtKB-EC"/>
</dbReference>
<keyword evidence="4" id="KW-0808">Transferase</keyword>
<keyword evidence="8" id="KW-0902">Two-component regulatory system</keyword>
<keyword evidence="3" id="KW-0597">Phosphoprotein</keyword>
<feature type="domain" description="Histidine kinase" evidence="9">
    <location>
        <begin position="1"/>
        <end position="65"/>
    </location>
</feature>
<sequence>MSPFSGIAPEIASRLFQPFVTTKSEGMGIGLALCRTIIESHGGRIRAEANPTGGTVFRFTVREAAEIDDV</sequence>
<dbReference type="SUPFAM" id="SSF55874">
    <property type="entry name" value="ATPase domain of HSP90 chaperone/DNA topoisomerase II/histidine kinase"/>
    <property type="match status" value="1"/>
</dbReference>
<evidence type="ECO:0000256" key="2">
    <source>
        <dbReference type="ARBA" id="ARBA00012438"/>
    </source>
</evidence>
<dbReference type="InterPro" id="IPR003594">
    <property type="entry name" value="HATPase_dom"/>
</dbReference>
<dbReference type="EC" id="2.7.13.3" evidence="2"/>
<organism evidence="10">
    <name type="scientific">Bradyrhizobium quebecense</name>
    <dbReference type="NCBI Taxonomy" id="2748629"/>
    <lineage>
        <taxon>Bacteria</taxon>
        <taxon>Pseudomonadati</taxon>
        <taxon>Pseudomonadota</taxon>
        <taxon>Alphaproteobacteria</taxon>
        <taxon>Hyphomicrobiales</taxon>
        <taxon>Nitrobacteraceae</taxon>
        <taxon>Bradyrhizobium</taxon>
    </lineage>
</organism>
<dbReference type="PRINTS" id="PR00344">
    <property type="entry name" value="BCTRLSENSOR"/>
</dbReference>
<dbReference type="GO" id="GO:0005524">
    <property type="term" value="F:ATP binding"/>
    <property type="evidence" value="ECO:0007669"/>
    <property type="project" value="UniProtKB-KW"/>
</dbReference>
<dbReference type="PANTHER" id="PTHR43065">
    <property type="entry name" value="SENSOR HISTIDINE KINASE"/>
    <property type="match status" value="1"/>
</dbReference>
<dbReference type="InterPro" id="IPR005467">
    <property type="entry name" value="His_kinase_dom"/>
</dbReference>
<proteinExistence type="predicted"/>
<comment type="catalytic activity">
    <reaction evidence="1">
        <text>ATP + protein L-histidine = ADP + protein N-phospho-L-histidine.</text>
        <dbReference type="EC" id="2.7.13.3"/>
    </reaction>
</comment>
<evidence type="ECO:0000256" key="5">
    <source>
        <dbReference type="ARBA" id="ARBA00022741"/>
    </source>
</evidence>
<evidence type="ECO:0000259" key="9">
    <source>
        <dbReference type="PROSITE" id="PS50109"/>
    </source>
</evidence>